<proteinExistence type="predicted"/>
<dbReference type="Proteomes" id="UP000019763">
    <property type="component" value="Unassembled WGS sequence"/>
</dbReference>
<dbReference type="RefSeq" id="XP_011133660.1">
    <property type="nucleotide sequence ID" value="XM_011135358.1"/>
</dbReference>
<keyword evidence="1" id="KW-0472">Membrane</keyword>
<dbReference type="GeneID" id="22916249"/>
<sequence length="168" mass="18856">MYATGKIEATGESYGESCDAVEPTGDLMTLRFEEWVNHLKEDDQYSDWRRAFGLYKRSSSFEPHSIAQQLLLHLCYYDGISDPDGTMISQVHFVLAPSDVFEFVIFSVVGLIGIPVLLMAGFRCLAQKHAGLRQDIVGCIASDALFAKQFDEYLLLSNFPAHTNRHAN</sequence>
<reference evidence="2" key="1">
    <citation type="submission" date="2013-12" db="EMBL/GenBank/DDBJ databases">
        <authorList>
            <person name="Omoto C.K."/>
            <person name="Sibley D."/>
            <person name="Venepally P."/>
            <person name="Hadjithomas M."/>
            <person name="Karamycheva S."/>
            <person name="Brunk B."/>
            <person name="Roos D."/>
            <person name="Caler E."/>
            <person name="Lorenzi H."/>
        </authorList>
    </citation>
    <scope>NUCLEOTIDE SEQUENCE</scope>
</reference>
<comment type="caution">
    <text evidence="2">The sequence shown here is derived from an EMBL/GenBank/DDBJ whole genome shotgun (WGS) entry which is preliminary data.</text>
</comment>
<gene>
    <name evidence="2" type="ORF">GNI_190810</name>
</gene>
<evidence type="ECO:0000313" key="3">
    <source>
        <dbReference type="Proteomes" id="UP000019763"/>
    </source>
</evidence>
<feature type="transmembrane region" description="Helical" evidence="1">
    <location>
        <begin position="103"/>
        <end position="126"/>
    </location>
</feature>
<dbReference type="VEuPathDB" id="CryptoDB:GNI_190810"/>
<protein>
    <submittedName>
        <fullName evidence="2">Transmembrane protein</fullName>
    </submittedName>
</protein>
<keyword evidence="1 2" id="KW-0812">Transmembrane</keyword>
<accession>A0A023AWV4</accession>
<name>A0A023AWV4_GRENI</name>
<keyword evidence="3" id="KW-1185">Reference proteome</keyword>
<keyword evidence="1" id="KW-1133">Transmembrane helix</keyword>
<organism evidence="2 3">
    <name type="scientific">Gregarina niphandrodes</name>
    <name type="common">Septate eugregarine</name>
    <dbReference type="NCBI Taxonomy" id="110365"/>
    <lineage>
        <taxon>Eukaryota</taxon>
        <taxon>Sar</taxon>
        <taxon>Alveolata</taxon>
        <taxon>Apicomplexa</taxon>
        <taxon>Conoidasida</taxon>
        <taxon>Gregarinasina</taxon>
        <taxon>Eugregarinorida</taxon>
        <taxon>Gregarinidae</taxon>
        <taxon>Gregarina</taxon>
    </lineage>
</organism>
<evidence type="ECO:0000313" key="2">
    <source>
        <dbReference type="EMBL" id="EZG43062.1"/>
    </source>
</evidence>
<dbReference type="EMBL" id="AFNH02001457">
    <property type="protein sequence ID" value="EZG43062.1"/>
    <property type="molecule type" value="Genomic_DNA"/>
</dbReference>
<evidence type="ECO:0000256" key="1">
    <source>
        <dbReference type="SAM" id="Phobius"/>
    </source>
</evidence>
<dbReference type="AlphaFoldDB" id="A0A023AWV4"/>